<dbReference type="InterPro" id="IPR041614">
    <property type="entry name" value="DprA_WH"/>
</dbReference>
<dbReference type="InterPro" id="IPR036388">
    <property type="entry name" value="WH-like_DNA-bd_sf"/>
</dbReference>
<feature type="domain" description="Smf/DprA SLOG" evidence="2">
    <location>
        <begin position="78"/>
        <end position="286"/>
    </location>
</feature>
<evidence type="ECO:0000259" key="3">
    <source>
        <dbReference type="Pfam" id="PF17782"/>
    </source>
</evidence>
<evidence type="ECO:0000313" key="5">
    <source>
        <dbReference type="Proteomes" id="UP000037688"/>
    </source>
</evidence>
<sequence length="376" mass="41770">MEERWILIGLHETDGIGKKTISKLLSGQHQLTDLLHYKEGDWIAAGLRKDQATRLTKQFNVDWIEQRQESVYKLGIEVVTYLDQDYPILMKETVQPPWVMYGRGDLNLLHTQSIAMVGTRMPTVYGRKIGEKLAEQLCKAGLTIVSGLARGIDSVCHDAALRSNGKTIAVFGTGIDNIYPPENTSLAERIAETGLLLSEYPPGTRARQGLFPERNRIIAGLTLGTLVVEADIRSGSLITADAALEAGRDVFAVPGPITSPKSRGSHNLIRQGAKLVTCAADLLEEFQLDLPNMEQLPYNRGRSTESSETSNQGIFPVVKLSSDEQRVIYLLEREEQSLDQLVEQLKWDFGHLHSVLLSLIIKKQISQLPGTKYARV</sequence>
<evidence type="ECO:0000313" key="4">
    <source>
        <dbReference type="EMBL" id="KOY13448.1"/>
    </source>
</evidence>
<dbReference type="AlphaFoldDB" id="A0A0M9BJB3"/>
<dbReference type="OrthoDB" id="9785707at2"/>
<dbReference type="RefSeq" id="WP_053783786.1">
    <property type="nucleotide sequence ID" value="NZ_LITU01000081.1"/>
</dbReference>
<dbReference type="EMBL" id="LITU01000081">
    <property type="protein sequence ID" value="KOY13448.1"/>
    <property type="molecule type" value="Genomic_DNA"/>
</dbReference>
<reference evidence="4 5" key="1">
    <citation type="submission" date="2015-08" db="EMBL/GenBank/DDBJ databases">
        <title>Draft genome sequence of cellulolytic and xylanolytic Paenibacillus sp. A59, isolated from a decaying forest soil from Patagonia, Argentina.</title>
        <authorList>
            <person name="Ghio S."/>
            <person name="Caceres A.M."/>
            <person name="Talia P."/>
            <person name="Grasso D."/>
            <person name="Campos E."/>
        </authorList>
    </citation>
    <scope>NUCLEOTIDE SEQUENCE [LARGE SCALE GENOMIC DNA]</scope>
    <source>
        <strain evidence="4 5">A59</strain>
    </source>
</reference>
<dbReference type="Gene3D" id="3.40.50.450">
    <property type="match status" value="1"/>
</dbReference>
<evidence type="ECO:0000259" key="2">
    <source>
        <dbReference type="Pfam" id="PF02481"/>
    </source>
</evidence>
<evidence type="ECO:0000256" key="1">
    <source>
        <dbReference type="ARBA" id="ARBA00006525"/>
    </source>
</evidence>
<keyword evidence="5" id="KW-1185">Reference proteome</keyword>
<comment type="caution">
    <text evidence="4">The sequence shown here is derived from an EMBL/GenBank/DDBJ whole genome shotgun (WGS) entry which is preliminary data.</text>
</comment>
<protein>
    <submittedName>
        <fullName evidence="4">DNA-binding protein</fullName>
    </submittedName>
</protein>
<dbReference type="GO" id="GO:0009294">
    <property type="term" value="P:DNA-mediated transformation"/>
    <property type="evidence" value="ECO:0007669"/>
    <property type="project" value="InterPro"/>
</dbReference>
<dbReference type="Proteomes" id="UP000037688">
    <property type="component" value="Unassembled WGS sequence"/>
</dbReference>
<dbReference type="PANTHER" id="PTHR43022">
    <property type="entry name" value="PROTEIN SMF"/>
    <property type="match status" value="1"/>
</dbReference>
<keyword evidence="4" id="KW-0238">DNA-binding</keyword>
<dbReference type="PANTHER" id="PTHR43022:SF1">
    <property type="entry name" value="PROTEIN SMF"/>
    <property type="match status" value="1"/>
</dbReference>
<dbReference type="GO" id="GO:0003677">
    <property type="term" value="F:DNA binding"/>
    <property type="evidence" value="ECO:0007669"/>
    <property type="project" value="UniProtKB-KW"/>
</dbReference>
<feature type="domain" description="DprA winged helix" evidence="3">
    <location>
        <begin position="319"/>
        <end position="370"/>
    </location>
</feature>
<organism evidence="4 5">
    <name type="scientific">Paenibacillus xylanivorans</name>
    <dbReference type="NCBI Taxonomy" id="1705561"/>
    <lineage>
        <taxon>Bacteria</taxon>
        <taxon>Bacillati</taxon>
        <taxon>Bacillota</taxon>
        <taxon>Bacilli</taxon>
        <taxon>Bacillales</taxon>
        <taxon>Paenibacillaceae</taxon>
        <taxon>Paenibacillus</taxon>
    </lineage>
</organism>
<dbReference type="NCBIfam" id="TIGR00732">
    <property type="entry name" value="dprA"/>
    <property type="match status" value="1"/>
</dbReference>
<comment type="similarity">
    <text evidence="1">Belongs to the DprA/Smf family.</text>
</comment>
<dbReference type="Pfam" id="PF02481">
    <property type="entry name" value="DNA_processg_A"/>
    <property type="match status" value="1"/>
</dbReference>
<dbReference type="InterPro" id="IPR003488">
    <property type="entry name" value="DprA"/>
</dbReference>
<dbReference type="SUPFAM" id="SSF102405">
    <property type="entry name" value="MCP/YpsA-like"/>
    <property type="match status" value="1"/>
</dbReference>
<proteinExistence type="inferred from homology"/>
<dbReference type="Gene3D" id="1.10.10.10">
    <property type="entry name" value="Winged helix-like DNA-binding domain superfamily/Winged helix DNA-binding domain"/>
    <property type="match status" value="1"/>
</dbReference>
<dbReference type="InterPro" id="IPR057666">
    <property type="entry name" value="DrpA_SLOG"/>
</dbReference>
<name>A0A0M9BJB3_9BACL</name>
<dbReference type="Pfam" id="PF17782">
    <property type="entry name" value="WHD_DprA"/>
    <property type="match status" value="1"/>
</dbReference>
<accession>A0A0M9BJB3</accession>
<gene>
    <name evidence="4" type="ORF">AMS66_27465</name>
</gene>
<dbReference type="PATRIC" id="fig|1705561.3.peg.5780"/>